<evidence type="ECO:0000313" key="10">
    <source>
        <dbReference type="EMBL" id="RDB37362.1"/>
    </source>
</evidence>
<dbReference type="InterPro" id="IPR038257">
    <property type="entry name" value="CRISPR-assoc_Cas3_HD_sf"/>
</dbReference>
<evidence type="ECO:0000256" key="2">
    <source>
        <dbReference type="ARBA" id="ARBA00009046"/>
    </source>
</evidence>
<name>A0A369KUS5_9BACT</name>
<keyword evidence="6" id="KW-0347">Helicase</keyword>
<dbReference type="GO" id="GO:0046872">
    <property type="term" value="F:metal ion binding"/>
    <property type="evidence" value="ECO:0007669"/>
    <property type="project" value="UniProtKB-KW"/>
</dbReference>
<proteinExistence type="inferred from homology"/>
<comment type="similarity">
    <text evidence="2">In the central section; belongs to the CRISPR-associated helicase Cas3 family.</text>
</comment>
<evidence type="ECO:0000256" key="8">
    <source>
        <dbReference type="ARBA" id="ARBA00023118"/>
    </source>
</evidence>
<dbReference type="Gene3D" id="1.10.3210.30">
    <property type="match status" value="1"/>
</dbReference>
<dbReference type="InterPro" id="IPR006483">
    <property type="entry name" value="CRISPR-assoc_Cas3_HD"/>
</dbReference>
<keyword evidence="8" id="KW-0051">Antiviral defense</keyword>
<keyword evidence="3" id="KW-0479">Metal-binding</keyword>
<dbReference type="InterPro" id="IPR054712">
    <property type="entry name" value="Cas3-like_dom"/>
</dbReference>
<evidence type="ECO:0000256" key="6">
    <source>
        <dbReference type="ARBA" id="ARBA00022806"/>
    </source>
</evidence>
<evidence type="ECO:0000313" key="11">
    <source>
        <dbReference type="Proteomes" id="UP000253934"/>
    </source>
</evidence>
<comment type="similarity">
    <text evidence="1">In the N-terminal section; belongs to the CRISPR-associated nuclease Cas3-HD family.</text>
</comment>
<evidence type="ECO:0000256" key="4">
    <source>
        <dbReference type="ARBA" id="ARBA00022741"/>
    </source>
</evidence>
<sequence>MLILCVSECTKDSLPDTKKNLSKLKQIARRTWIGNISDEELQDFRDLLIKNSSKKTAITCYKIDKYNDIKLLFHVGNKIHYNENGEYSYSITKMQHEVELYFKSDEEQFLLSILKLSALFHDLGQATVGFQEKLNNALSKNGNYKIKKDVVRHELVSCLIIYGIIKNNMDDNFIFQQLSNEENVHKCFSENSDNYLNIIKSSLNKYCKTAIRDPWPQFSNFLLSNSHQSKVIEYVLWLVLTHHKLPEAKDLRVCSGVKNFWRAEFVDSSKILEKELLEEFLNFLTLKEGKKPWDNTGTQSWCALVAKECGFIAKYLQNNLNNKSFIDTYVPNYLRPLLIISDYMGSEKKEKFLGDSLSLNSTIFTNTILQNDEKYYADTLDVHLNKVAHYTKVYFNSIFLNSEAFSAAMPLKSTKPENARFLWQHEVYHKIDQLKKENASAQVFCVLTSSSGSGKTRAIALACSAAAQDHKLRYSLGLGLRSLTLKTGSEYKKLYDESDVAVVVGDRLTREIWESQAENNDLMYDPQDGSSNSPQLLAELDDANFVIGGKSNNKSIPFLNKTQEVILSTPIVVATIDHLISGAEIIRGSESFMALRLMTSDLAIDEIDSFAASDLVSIGRLVYLTGFYGRNIVLSSASVQNIIVQKLYEAFLDGVKDRNLKNNNEQNIIVCLGSNYSSCSSAKLMPINNNDEFNKYYNEFLLNHCNYLKKSPEKHYAEFIEVKDKKNFEEENFNIVLNAAERMHLRHSYMVKNNSFRFSIGFVRWNRTHICRDFAKWLMDEEKSKSELKIAVFCYHSYLNFVDRRRVESFLDKGLKRSENCNDPEILLNSPEFQKWYEQNDFPKNVMMLVSTTSIQETGRDHDYDWTILDPCSTRSIVQASGRVLRHRPQCLPTGPNIGILRFSSQTWFESHSKKEKPNSWAYPGVETDAKLGVFSHFGWRALRKADYPKKDNIDYEVYRKVEEQLLNAGIELEIKKDIVITRIRDAEKAIFAEVAKKIDSSFCLLELKNYLDSPLTAVELIELREHLLKNFKNKYSLEEFIKNKKHRLTQNFFIKTRFRNNNFAIEDEYFPAYLNEKKWDRWLLKTKSNLPTHNNDFAVSMSIIEHNNVIKSKRNFFIDYNLSLELKELEKILLKEKNDDDNSKKLKKLASIKVPYYWKNKKLNYHPILGLGIRET</sequence>
<dbReference type="GO" id="GO:0005524">
    <property type="term" value="F:ATP binding"/>
    <property type="evidence" value="ECO:0007669"/>
    <property type="project" value="UniProtKB-KW"/>
</dbReference>
<dbReference type="Proteomes" id="UP000253934">
    <property type="component" value="Unassembled WGS sequence"/>
</dbReference>
<dbReference type="GO" id="GO:0004386">
    <property type="term" value="F:helicase activity"/>
    <property type="evidence" value="ECO:0007669"/>
    <property type="project" value="UniProtKB-KW"/>
</dbReference>
<accession>A0A369KUS5</accession>
<dbReference type="Pfam" id="PF18019">
    <property type="entry name" value="Cas3_HD"/>
    <property type="match status" value="1"/>
</dbReference>
<dbReference type="GO" id="GO:0051607">
    <property type="term" value="P:defense response to virus"/>
    <property type="evidence" value="ECO:0007669"/>
    <property type="project" value="UniProtKB-KW"/>
</dbReference>
<dbReference type="AlphaFoldDB" id="A0A369KUS5"/>
<dbReference type="Pfam" id="PF21384">
    <property type="entry name" value="Cas3_I-F_Cas2"/>
    <property type="match status" value="1"/>
</dbReference>
<evidence type="ECO:0000256" key="5">
    <source>
        <dbReference type="ARBA" id="ARBA00022801"/>
    </source>
</evidence>
<evidence type="ECO:0000256" key="3">
    <source>
        <dbReference type="ARBA" id="ARBA00022723"/>
    </source>
</evidence>
<keyword evidence="5" id="KW-0378">Hydrolase</keyword>
<dbReference type="SUPFAM" id="SSF52540">
    <property type="entry name" value="P-loop containing nucleoside triphosphate hydrolases"/>
    <property type="match status" value="1"/>
</dbReference>
<comment type="caution">
    <text evidence="10">The sequence shown here is derived from an EMBL/GenBank/DDBJ whole genome shotgun (WGS) entry which is preliminary data.</text>
</comment>
<dbReference type="PROSITE" id="PS51643">
    <property type="entry name" value="HD_CAS3"/>
    <property type="match status" value="1"/>
</dbReference>
<dbReference type="Pfam" id="PF22590">
    <property type="entry name" value="Cas3-like_C_2"/>
    <property type="match status" value="1"/>
</dbReference>
<evidence type="ECO:0000256" key="1">
    <source>
        <dbReference type="ARBA" id="ARBA00006847"/>
    </source>
</evidence>
<protein>
    <recommendedName>
        <fullName evidence="9">HD Cas3-type domain-containing protein</fullName>
    </recommendedName>
</protein>
<gene>
    <name evidence="10" type="ORF">DCC88_00105</name>
</gene>
<keyword evidence="11" id="KW-1185">Reference proteome</keyword>
<dbReference type="GO" id="GO:0016787">
    <property type="term" value="F:hydrolase activity"/>
    <property type="evidence" value="ECO:0007669"/>
    <property type="project" value="UniProtKB-KW"/>
</dbReference>
<dbReference type="InterPro" id="IPR027417">
    <property type="entry name" value="P-loop_NTPase"/>
</dbReference>
<organism evidence="10 11">
    <name type="scientific">Spirobacillus cienkowskii</name>
    <dbReference type="NCBI Taxonomy" id="495820"/>
    <lineage>
        <taxon>Bacteria</taxon>
        <taxon>Pseudomonadati</taxon>
        <taxon>Bdellovibrionota</taxon>
        <taxon>Oligoflexia</taxon>
        <taxon>Silvanigrellales</taxon>
        <taxon>Spirobacillus</taxon>
    </lineage>
</organism>
<evidence type="ECO:0000256" key="7">
    <source>
        <dbReference type="ARBA" id="ARBA00022840"/>
    </source>
</evidence>
<evidence type="ECO:0000259" key="9">
    <source>
        <dbReference type="PROSITE" id="PS51643"/>
    </source>
</evidence>
<reference evidence="10" key="1">
    <citation type="submission" date="2018-04" db="EMBL/GenBank/DDBJ databases">
        <title>Draft genome sequence of the Candidatus Spirobacillus cienkowskii, a pathogen of freshwater Daphnia species, reconstructed from hemolymph metagenomic reads.</title>
        <authorList>
            <person name="Bresciani L."/>
            <person name="Lemos L.N."/>
            <person name="Wale N."/>
            <person name="Lin J.Y."/>
            <person name="Fernandes G.R."/>
            <person name="Duffy M.A."/>
            <person name="Rodrigues J.M."/>
        </authorList>
    </citation>
    <scope>NUCLEOTIDE SEQUENCE [LARGE SCALE GENOMIC DNA]</scope>
    <source>
        <strain evidence="10">Binning01</strain>
    </source>
</reference>
<feature type="domain" description="HD Cas3-type" evidence="9">
    <location>
        <begin position="94"/>
        <end position="344"/>
    </location>
</feature>
<dbReference type="EMBL" id="QOVW01000001">
    <property type="protein sequence ID" value="RDB37362.1"/>
    <property type="molecule type" value="Genomic_DNA"/>
</dbReference>
<dbReference type="InterPro" id="IPR048823">
    <property type="entry name" value="Cas3_I-F_Cas2"/>
</dbReference>
<keyword evidence="4" id="KW-0547">Nucleotide-binding</keyword>
<keyword evidence="7" id="KW-0067">ATP-binding</keyword>